<name>A0A3G5AL37_9VIRU</name>
<reference evidence="1" key="1">
    <citation type="submission" date="2018-10" db="EMBL/GenBank/DDBJ databases">
        <title>Hidden diversity of soil giant viruses.</title>
        <authorList>
            <person name="Schulz F."/>
            <person name="Alteio L."/>
            <person name="Goudeau D."/>
            <person name="Ryan E.M."/>
            <person name="Malmstrom R.R."/>
            <person name="Blanchard J."/>
            <person name="Woyke T."/>
        </authorList>
    </citation>
    <scope>NUCLEOTIDE SEQUENCE</scope>
    <source>
        <strain evidence="1">SYV1</strain>
    </source>
</reference>
<organism evidence="1">
    <name type="scientific">Sylvanvirus sp</name>
    <dbReference type="NCBI Taxonomy" id="2487774"/>
    <lineage>
        <taxon>Viruses</taxon>
    </lineage>
</organism>
<dbReference type="EMBL" id="MK072525">
    <property type="protein sequence ID" value="AYV87033.1"/>
    <property type="molecule type" value="Genomic_DNA"/>
</dbReference>
<evidence type="ECO:0000313" key="1">
    <source>
        <dbReference type="EMBL" id="AYV87033.1"/>
    </source>
</evidence>
<sequence length="318" mass="37925">MGSSAFFKRFKNVCMKLFEFKQKKPIRRTLSKLDELFEEIYNLPTVDTKHDLICEDLNNNLYTWCIYKILFPLCTCAKITMDYKEVTSGGIPIARIDIFEKNNARYNVFDFSFRVYNGEHRERLSHCNVFITNIFEKEIVHFEPQKNPDPYSSYYESFHTTNESISKLIQNSYPEYVYISRQNEIGPQNITNMNTCGIWCKIFSIAYIHSGLDLDTVKNYLIDMAIKDSLICEKIMNYILTKVVEYQINSGLTINFFKELNDFARISKEIHKDDEKLNVFIFTTTNTFMDKKMTVNEYEDEWLELKKYVREKYPFIKW</sequence>
<protein>
    <submittedName>
        <fullName evidence="1">Uncharacterized protein</fullName>
    </submittedName>
</protein>
<gene>
    <name evidence="1" type="ORF">Sylvanvirus19_16</name>
</gene>
<accession>A0A3G5AL37</accession>
<proteinExistence type="predicted"/>